<proteinExistence type="inferred from homology"/>
<comment type="caution">
    <text evidence="14">The sequence shown here is derived from an EMBL/GenBank/DDBJ whole genome shotgun (WGS) entry which is preliminary data.</text>
</comment>
<feature type="binding site" evidence="8">
    <location>
        <position position="186"/>
    </location>
    <ligand>
        <name>ATP</name>
        <dbReference type="ChEBI" id="CHEBI:30616"/>
    </ligand>
</feature>
<evidence type="ECO:0000256" key="3">
    <source>
        <dbReference type="ARBA" id="ARBA00022705"/>
    </source>
</evidence>
<feature type="domain" description="Chromosomal replication initiator DnaA C-terminal" evidence="13">
    <location>
        <begin position="386"/>
        <end position="455"/>
    </location>
</feature>
<dbReference type="InterPro" id="IPR024633">
    <property type="entry name" value="DnaA_N_dom"/>
</dbReference>
<keyword evidence="4 8" id="KW-0547">Nucleotide-binding</keyword>
<dbReference type="CDD" id="cd00009">
    <property type="entry name" value="AAA"/>
    <property type="match status" value="1"/>
</dbReference>
<comment type="function">
    <text evidence="8 10">Plays an essential role in the initiation and regulation of chromosomal replication. ATP-DnaA binds to the origin of replication (oriC) to initiate formation of the DNA replication initiation complex once per cell cycle. Binds the DnaA box (a 9 base pair repeat at the origin) and separates the double-stranded (ds)DNA. Forms a right-handed helical filament on oriC DNA; dsDNA binds to the exterior of the filament while single-stranded (ss)DNA is stabiized in the filament's interior. The ATP-DnaA-oriC complex binds and stabilizes one strand of the AT-rich DNA unwinding element (DUE), permitting loading of DNA polymerase. After initiation quickly degrades to an ADP-DnaA complex that is not apt for DNA replication. Binds acidic phospholipids.</text>
</comment>
<keyword evidence="15" id="KW-1185">Reference proteome</keyword>
<dbReference type="GO" id="GO:0008289">
    <property type="term" value="F:lipid binding"/>
    <property type="evidence" value="ECO:0007669"/>
    <property type="project" value="UniProtKB-KW"/>
</dbReference>
<dbReference type="PROSITE" id="PS01008">
    <property type="entry name" value="DNAA"/>
    <property type="match status" value="1"/>
</dbReference>
<gene>
    <name evidence="8" type="primary">dnaA</name>
    <name evidence="14" type="ORF">AL399_08070</name>
</gene>
<feature type="domain" description="AAA+ ATPase" evidence="12">
    <location>
        <begin position="173"/>
        <end position="303"/>
    </location>
</feature>
<dbReference type="NCBIfam" id="TIGR00362">
    <property type="entry name" value="DnaA"/>
    <property type="match status" value="1"/>
</dbReference>
<dbReference type="InterPro" id="IPR018312">
    <property type="entry name" value="Chromosome_initiator_DnaA_CS"/>
</dbReference>
<dbReference type="InterPro" id="IPR013317">
    <property type="entry name" value="DnaA_dom"/>
</dbReference>
<dbReference type="GO" id="GO:0006275">
    <property type="term" value="P:regulation of DNA replication"/>
    <property type="evidence" value="ECO:0007669"/>
    <property type="project" value="UniProtKB-UniRule"/>
</dbReference>
<accession>A0A0Q4B545</accession>
<dbReference type="Pfam" id="PF11638">
    <property type="entry name" value="DnaA_N"/>
    <property type="match status" value="1"/>
</dbReference>
<evidence type="ECO:0000256" key="11">
    <source>
        <dbReference type="RuleBase" id="RU004227"/>
    </source>
</evidence>
<dbReference type="STRING" id="1702214.AL399_08070"/>
<dbReference type="SMART" id="SM00760">
    <property type="entry name" value="Bac_DnaA_C"/>
    <property type="match status" value="1"/>
</dbReference>
<feature type="binding site" evidence="8">
    <location>
        <position position="184"/>
    </location>
    <ligand>
        <name>ATP</name>
        <dbReference type="ChEBI" id="CHEBI:30616"/>
    </ligand>
</feature>
<dbReference type="PANTHER" id="PTHR30050">
    <property type="entry name" value="CHROMOSOMAL REPLICATION INITIATOR PROTEIN DNAA"/>
    <property type="match status" value="1"/>
</dbReference>
<dbReference type="SMART" id="SM00382">
    <property type="entry name" value="AAA"/>
    <property type="match status" value="1"/>
</dbReference>
<dbReference type="InterPro" id="IPR001957">
    <property type="entry name" value="Chromosome_initiator_DnaA"/>
</dbReference>
<dbReference type="Pfam" id="PF00308">
    <property type="entry name" value="Bac_DnaA"/>
    <property type="match status" value="1"/>
</dbReference>
<evidence type="ECO:0000256" key="8">
    <source>
        <dbReference type="HAMAP-Rule" id="MF_00377"/>
    </source>
</evidence>
<keyword evidence="2 8" id="KW-0963">Cytoplasm</keyword>
<evidence type="ECO:0000259" key="13">
    <source>
        <dbReference type="SMART" id="SM00760"/>
    </source>
</evidence>
<dbReference type="GO" id="GO:0006270">
    <property type="term" value="P:DNA replication initiation"/>
    <property type="evidence" value="ECO:0007669"/>
    <property type="project" value="UniProtKB-UniRule"/>
</dbReference>
<keyword evidence="3 8" id="KW-0235">DNA replication</keyword>
<sequence>MGGKAQETWAKCLADIRGKIHPAEYEAWFAPIQAVSLVGETLTIRLPSHFFYEQLEGNYIRELTQAIAQHIGQNARLNYDVVMDRRLVPTGGYSTTYPKGPDYNQSPQLVNLKAEVQGAQVINPFVIPGVQQIKIDPQLRPEYSFENFVVGSCNEVAYKIGQSLCTKWGSSTAFNPFFIHGGSGLGKTHLAQAIGLGIRKRFPNSVVLYVRAAQFIAQFAMACQTKKTNEFVNFYQNIGVLIFDDVHELAPATSTQQALFGIFNHLHQHGNQLIFTSIQNPANLQGLRQELVSRLKWGANAELTAPDYETRLAILRHKRLADGMECIPDDVLECIARKVDTNIREMEGVMISLIPYSSLSKQRITVALAEEKIASIVRAPHHRSLAVEEIQSLVANHYHLAVEEMQSNKRNRDLVLARQVAMYLARRHTDKNLESIGRIIGNKSHATVLHSCRTVEQLLATDKHLANDVKDLESQLVSLSAEAR</sequence>
<evidence type="ECO:0000256" key="7">
    <source>
        <dbReference type="ARBA" id="ARBA00023125"/>
    </source>
</evidence>
<dbReference type="Gene3D" id="3.40.50.300">
    <property type="entry name" value="P-loop containing nucleotide triphosphate hydrolases"/>
    <property type="match status" value="1"/>
</dbReference>
<dbReference type="Gene3D" id="1.10.8.60">
    <property type="match status" value="1"/>
</dbReference>
<evidence type="ECO:0000256" key="10">
    <source>
        <dbReference type="RuleBase" id="RU000577"/>
    </source>
</evidence>
<dbReference type="PRINTS" id="PR00051">
    <property type="entry name" value="DNAA"/>
</dbReference>
<name>A0A0Q4B545_9BACT</name>
<dbReference type="InterPro" id="IPR027417">
    <property type="entry name" value="P-loop_NTPase"/>
</dbReference>
<evidence type="ECO:0000256" key="6">
    <source>
        <dbReference type="ARBA" id="ARBA00023121"/>
    </source>
</evidence>
<organism evidence="14 15">
    <name type="scientific">Candidatus [Bacteroides] periocalifornicus</name>
    <dbReference type="NCBI Taxonomy" id="1702214"/>
    <lineage>
        <taxon>Bacteria</taxon>
        <taxon>Pseudomonadati</taxon>
        <taxon>Bacteroidota</taxon>
    </lineage>
</organism>
<comment type="subcellular location">
    <subcellularLocation>
        <location evidence="8">Cytoplasm</location>
    </subcellularLocation>
</comment>
<feature type="binding site" evidence="8">
    <location>
        <position position="187"/>
    </location>
    <ligand>
        <name>ATP</name>
        <dbReference type="ChEBI" id="CHEBI:30616"/>
    </ligand>
</feature>
<evidence type="ECO:0000256" key="9">
    <source>
        <dbReference type="NCBIfam" id="TIGR00362"/>
    </source>
</evidence>
<dbReference type="PATRIC" id="fig|1702214.3.peg.1481"/>
<dbReference type="SUPFAM" id="SSF48295">
    <property type="entry name" value="TrpR-like"/>
    <property type="match status" value="1"/>
</dbReference>
<dbReference type="HAMAP" id="MF_00377">
    <property type="entry name" value="DnaA_bact"/>
    <property type="match status" value="1"/>
</dbReference>
<reference evidence="14" key="1">
    <citation type="submission" date="2015-08" db="EMBL/GenBank/DDBJ databases">
        <title>Candidatus Bacteriodes Periocalifornicus.</title>
        <authorList>
            <person name="McLean J.S."/>
            <person name="Kelley S."/>
        </authorList>
    </citation>
    <scope>NUCLEOTIDE SEQUENCE [LARGE SCALE GENOMIC DNA]</scope>
    <source>
        <strain evidence="14">12B</strain>
    </source>
</reference>
<dbReference type="GO" id="GO:0005737">
    <property type="term" value="C:cytoplasm"/>
    <property type="evidence" value="ECO:0007669"/>
    <property type="project" value="UniProtKB-SubCell"/>
</dbReference>
<feature type="region of interest" description="Domain I, interacts with DnaA modulators" evidence="8">
    <location>
        <begin position="1"/>
        <end position="89"/>
    </location>
</feature>
<dbReference type="GO" id="GO:0003688">
    <property type="term" value="F:DNA replication origin binding"/>
    <property type="evidence" value="ECO:0007669"/>
    <property type="project" value="UniProtKB-UniRule"/>
</dbReference>
<dbReference type="SUPFAM" id="SSF52540">
    <property type="entry name" value="P-loop containing nucleoside triphosphate hydrolases"/>
    <property type="match status" value="1"/>
</dbReference>
<dbReference type="PANTHER" id="PTHR30050:SF2">
    <property type="entry name" value="CHROMOSOMAL REPLICATION INITIATOR PROTEIN DNAA"/>
    <property type="match status" value="1"/>
</dbReference>
<feature type="region of interest" description="Domain IV, binds dsDNA" evidence="8">
    <location>
        <begin position="358"/>
        <end position="484"/>
    </location>
</feature>
<dbReference type="Proteomes" id="UP000054172">
    <property type="component" value="Unassembled WGS sequence"/>
</dbReference>
<dbReference type="InterPro" id="IPR020591">
    <property type="entry name" value="Chromosome_initiator_DnaA-like"/>
</dbReference>
<keyword evidence="7 8" id="KW-0238">DNA-binding</keyword>
<dbReference type="GO" id="GO:0005886">
    <property type="term" value="C:plasma membrane"/>
    <property type="evidence" value="ECO:0007669"/>
    <property type="project" value="TreeGrafter"/>
</dbReference>
<comment type="subunit">
    <text evidence="8">Oligomerizes as a right-handed, spiral filament on DNA at oriC.</text>
</comment>
<dbReference type="Gene3D" id="3.30.300.180">
    <property type="match status" value="1"/>
</dbReference>
<protein>
    <recommendedName>
        <fullName evidence="8 9">Chromosomal replication initiator protein DnaA</fullName>
    </recommendedName>
</protein>
<feature type="binding site" evidence="8">
    <location>
        <position position="188"/>
    </location>
    <ligand>
        <name>ATP</name>
        <dbReference type="ChEBI" id="CHEBI:30616"/>
    </ligand>
</feature>
<dbReference type="CDD" id="cd06571">
    <property type="entry name" value="Bac_DnaA_C"/>
    <property type="match status" value="1"/>
</dbReference>
<evidence type="ECO:0000313" key="15">
    <source>
        <dbReference type="Proteomes" id="UP000054172"/>
    </source>
</evidence>
<evidence type="ECO:0000256" key="5">
    <source>
        <dbReference type="ARBA" id="ARBA00022840"/>
    </source>
</evidence>
<comment type="domain">
    <text evidence="8">Domain I is involved in oligomerization and binding regulators, domain II is flexibile and of varying length in different bacteria, domain III forms the AAA+ region, while domain IV binds dsDNA.</text>
</comment>
<dbReference type="EMBL" id="LIIK01000046">
    <property type="protein sequence ID" value="KQM08312.1"/>
    <property type="molecule type" value="Genomic_DNA"/>
</dbReference>
<evidence type="ECO:0000313" key="14">
    <source>
        <dbReference type="EMBL" id="KQM08312.1"/>
    </source>
</evidence>
<comment type="caution">
    <text evidence="8">Lacks conserved residue(s) required for the propagation of feature annotation.</text>
</comment>
<comment type="similarity">
    <text evidence="1 8 11">Belongs to the DnaA family.</text>
</comment>
<keyword evidence="6 8" id="KW-0446">Lipid-binding</keyword>
<dbReference type="Gene3D" id="1.10.1750.10">
    <property type="match status" value="1"/>
</dbReference>
<dbReference type="InterPro" id="IPR010921">
    <property type="entry name" value="Trp_repressor/repl_initiator"/>
</dbReference>
<dbReference type="GO" id="GO:0005524">
    <property type="term" value="F:ATP binding"/>
    <property type="evidence" value="ECO:0007669"/>
    <property type="project" value="UniProtKB-UniRule"/>
</dbReference>
<keyword evidence="5 8" id="KW-0067">ATP-binding</keyword>
<dbReference type="InterPro" id="IPR003593">
    <property type="entry name" value="AAA+_ATPase"/>
</dbReference>
<dbReference type="InterPro" id="IPR013159">
    <property type="entry name" value="DnaA_C"/>
</dbReference>
<evidence type="ECO:0000256" key="1">
    <source>
        <dbReference type="ARBA" id="ARBA00006583"/>
    </source>
</evidence>
<dbReference type="InterPro" id="IPR038454">
    <property type="entry name" value="DnaA_N_sf"/>
</dbReference>
<dbReference type="Pfam" id="PF08299">
    <property type="entry name" value="Bac_DnaA_C"/>
    <property type="match status" value="1"/>
</dbReference>
<evidence type="ECO:0000259" key="12">
    <source>
        <dbReference type="SMART" id="SM00382"/>
    </source>
</evidence>
<evidence type="ECO:0000256" key="2">
    <source>
        <dbReference type="ARBA" id="ARBA00022490"/>
    </source>
</evidence>
<dbReference type="AlphaFoldDB" id="A0A0Q4B545"/>
<evidence type="ECO:0000256" key="4">
    <source>
        <dbReference type="ARBA" id="ARBA00022741"/>
    </source>
</evidence>